<sequence length="277" mass="30931">MIIWRTCNNGPSLRIQRTRTLSAHVIRLELGWRQWQERPLNEEHSNSGGKAVSMIQEETSQASKVLGASSVVRSENATPWQICQQGEPLLPTLCSCENRRVVWVFKGRWCCATGGSGRVGCMVNRGGAGVEYFWKERQLETMQAREEPAIRAVRKQWGDLKARRMLKRATSSRFSPPSFLHPPMSLPLPASHLSPQLAGGMTLSHRIIRQKALIEDIRAGYRTPVPPMDRCVCTGSLHVAIDPVLMRCAVPHWLLLQLPIVNANPCALLLVSNVGCL</sequence>
<reference evidence="1 2" key="1">
    <citation type="journal article" date="2016" name="Mol. Biol. Evol.">
        <title>Comparative Genomics of Early-Diverging Mushroom-Forming Fungi Provides Insights into the Origins of Lignocellulose Decay Capabilities.</title>
        <authorList>
            <person name="Nagy L.G."/>
            <person name="Riley R."/>
            <person name="Tritt A."/>
            <person name="Adam C."/>
            <person name="Daum C."/>
            <person name="Floudas D."/>
            <person name="Sun H."/>
            <person name="Yadav J.S."/>
            <person name="Pangilinan J."/>
            <person name="Larsson K.H."/>
            <person name="Matsuura K."/>
            <person name="Barry K."/>
            <person name="Labutti K."/>
            <person name="Kuo R."/>
            <person name="Ohm R.A."/>
            <person name="Bhattacharya S.S."/>
            <person name="Shirouzu T."/>
            <person name="Yoshinaga Y."/>
            <person name="Martin F.M."/>
            <person name="Grigoriev I.V."/>
            <person name="Hibbett D.S."/>
        </authorList>
    </citation>
    <scope>NUCLEOTIDE SEQUENCE [LARGE SCALE GENOMIC DNA]</scope>
    <source>
        <strain evidence="1 2">HHB9708</strain>
    </source>
</reference>
<gene>
    <name evidence="1" type="ORF">SISNIDRAFT_498993</name>
</gene>
<evidence type="ECO:0000313" key="1">
    <source>
        <dbReference type="EMBL" id="KZS98777.1"/>
    </source>
</evidence>
<evidence type="ECO:0000313" key="2">
    <source>
        <dbReference type="Proteomes" id="UP000076722"/>
    </source>
</evidence>
<dbReference type="AlphaFoldDB" id="A0A165ACA8"/>
<proteinExistence type="predicted"/>
<name>A0A165ACA8_9AGAM</name>
<dbReference type="Proteomes" id="UP000076722">
    <property type="component" value="Unassembled WGS sequence"/>
</dbReference>
<keyword evidence="2" id="KW-1185">Reference proteome</keyword>
<accession>A0A165ACA8</accession>
<organism evidence="1 2">
    <name type="scientific">Sistotremastrum niveocremeum HHB9708</name>
    <dbReference type="NCBI Taxonomy" id="1314777"/>
    <lineage>
        <taxon>Eukaryota</taxon>
        <taxon>Fungi</taxon>
        <taxon>Dikarya</taxon>
        <taxon>Basidiomycota</taxon>
        <taxon>Agaricomycotina</taxon>
        <taxon>Agaricomycetes</taxon>
        <taxon>Sistotremastrales</taxon>
        <taxon>Sistotremastraceae</taxon>
        <taxon>Sertulicium</taxon>
        <taxon>Sertulicium niveocremeum</taxon>
    </lineage>
</organism>
<dbReference type="EMBL" id="KV419394">
    <property type="protein sequence ID" value="KZS98777.1"/>
    <property type="molecule type" value="Genomic_DNA"/>
</dbReference>
<protein>
    <submittedName>
        <fullName evidence="1">Uncharacterized protein</fullName>
    </submittedName>
</protein>